<evidence type="ECO:0000313" key="7">
    <source>
        <dbReference type="Proteomes" id="UP000015102"/>
    </source>
</evidence>
<dbReference type="HOGENOM" id="CLU_068443_4_0_1"/>
<keyword evidence="3" id="KW-0808">Transferase</keyword>
<comment type="similarity">
    <text evidence="1">Belongs to the ANT/ATPSC lysine N-methyltransferase family.</text>
</comment>
<keyword evidence="7" id="KW-1185">Reference proteome</keyword>
<organism evidence="6 7">
    <name type="scientific">Megaselia scalaris</name>
    <name type="common">Humpbacked fly</name>
    <name type="synonym">Phora scalaris</name>
    <dbReference type="NCBI Taxonomy" id="36166"/>
    <lineage>
        <taxon>Eukaryota</taxon>
        <taxon>Metazoa</taxon>
        <taxon>Ecdysozoa</taxon>
        <taxon>Arthropoda</taxon>
        <taxon>Hexapoda</taxon>
        <taxon>Insecta</taxon>
        <taxon>Pterygota</taxon>
        <taxon>Neoptera</taxon>
        <taxon>Endopterygota</taxon>
        <taxon>Diptera</taxon>
        <taxon>Brachycera</taxon>
        <taxon>Muscomorpha</taxon>
        <taxon>Platypezoidea</taxon>
        <taxon>Phoridae</taxon>
        <taxon>Megaseliini</taxon>
        <taxon>Megaselia</taxon>
    </lineage>
</organism>
<dbReference type="Proteomes" id="UP000015102">
    <property type="component" value="Unassembled WGS sequence"/>
</dbReference>
<dbReference type="InterPro" id="IPR026170">
    <property type="entry name" value="FAM173A/B"/>
</dbReference>
<dbReference type="GO" id="GO:0005739">
    <property type="term" value="C:mitochondrion"/>
    <property type="evidence" value="ECO:0007669"/>
    <property type="project" value="TreeGrafter"/>
</dbReference>
<accession>T1GR97</accession>
<keyword evidence="5" id="KW-0812">Transmembrane</keyword>
<evidence type="ECO:0000313" key="6">
    <source>
        <dbReference type="EnsemblMetazoa" id="MESCA006175-PA"/>
    </source>
</evidence>
<dbReference type="PANTHER" id="PTHR13610">
    <property type="entry name" value="METHYLTRANSFERASE DOMAIN-CONTAINING PROTEIN"/>
    <property type="match status" value="1"/>
</dbReference>
<evidence type="ECO:0000256" key="5">
    <source>
        <dbReference type="SAM" id="Phobius"/>
    </source>
</evidence>
<dbReference type="EMBL" id="CAQQ02145915">
    <property type="status" value="NOT_ANNOTATED_CDS"/>
    <property type="molecule type" value="Genomic_DNA"/>
</dbReference>
<dbReference type="EMBL" id="CAQQ02145914">
    <property type="status" value="NOT_ANNOTATED_CDS"/>
    <property type="molecule type" value="Genomic_DNA"/>
</dbReference>
<dbReference type="GO" id="GO:1905706">
    <property type="term" value="P:regulation of mitochondrial ATP synthesis coupled proton transport"/>
    <property type="evidence" value="ECO:0007669"/>
    <property type="project" value="TreeGrafter"/>
</dbReference>
<keyword evidence="4" id="KW-0949">S-adenosyl-L-methionine</keyword>
<dbReference type="EnsemblMetazoa" id="MESCA006175-RA">
    <property type="protein sequence ID" value="MESCA006175-PA"/>
    <property type="gene ID" value="MESCA006175"/>
</dbReference>
<evidence type="ECO:0008006" key="8">
    <source>
        <dbReference type="Google" id="ProtNLM"/>
    </source>
</evidence>
<dbReference type="PANTHER" id="PTHR13610:SF9">
    <property type="entry name" value="FI06469P"/>
    <property type="match status" value="1"/>
</dbReference>
<name>T1GR97_MEGSC</name>
<evidence type="ECO:0000256" key="3">
    <source>
        <dbReference type="ARBA" id="ARBA00022679"/>
    </source>
</evidence>
<evidence type="ECO:0000256" key="1">
    <source>
        <dbReference type="ARBA" id="ARBA00010633"/>
    </source>
</evidence>
<dbReference type="GO" id="GO:0016279">
    <property type="term" value="F:protein-lysine N-methyltransferase activity"/>
    <property type="evidence" value="ECO:0007669"/>
    <property type="project" value="InterPro"/>
</dbReference>
<dbReference type="InterPro" id="IPR029063">
    <property type="entry name" value="SAM-dependent_MTases_sf"/>
</dbReference>
<reference evidence="7" key="1">
    <citation type="submission" date="2013-02" db="EMBL/GenBank/DDBJ databases">
        <authorList>
            <person name="Hughes D."/>
        </authorList>
    </citation>
    <scope>NUCLEOTIDE SEQUENCE</scope>
    <source>
        <strain>Durham</strain>
        <strain evidence="7">NC isolate 2 -- Noor lab</strain>
    </source>
</reference>
<keyword evidence="5" id="KW-1133">Transmembrane helix</keyword>
<protein>
    <recommendedName>
        <fullName evidence="8">Methyltransferase domain-containing protein</fullName>
    </recommendedName>
</protein>
<proteinExistence type="inferred from homology"/>
<dbReference type="AlphaFoldDB" id="T1GR97"/>
<dbReference type="STRING" id="36166.T1GR97"/>
<dbReference type="Gene3D" id="3.40.50.150">
    <property type="entry name" value="Vaccinia Virus protein VP39"/>
    <property type="match status" value="1"/>
</dbReference>
<keyword evidence="2" id="KW-0489">Methyltransferase</keyword>
<evidence type="ECO:0000256" key="4">
    <source>
        <dbReference type="ARBA" id="ARBA00022691"/>
    </source>
</evidence>
<evidence type="ECO:0000256" key="2">
    <source>
        <dbReference type="ARBA" id="ARBA00022603"/>
    </source>
</evidence>
<keyword evidence="5" id="KW-0472">Membrane</keyword>
<reference evidence="6" key="2">
    <citation type="submission" date="2015-06" db="UniProtKB">
        <authorList>
            <consortium name="EnsemblMetazoa"/>
        </authorList>
    </citation>
    <scope>IDENTIFICATION</scope>
</reference>
<dbReference type="GO" id="GO:0032259">
    <property type="term" value="P:methylation"/>
    <property type="evidence" value="ECO:0007669"/>
    <property type="project" value="UniProtKB-KW"/>
</dbReference>
<sequence>MDFIETSNTQSVSPASQKKLSKTATTLIALTGGIGIGLTVVCASFVAPAFRKYCLPYVPATDQQIKNVLSVIPKNIQGKLLDIGSGDGRIFDIKSYDYIVIFGVEQMMNDLEHKLIAEAKGNSKVIACRFPLPNSEPIKVIGDGVDTVWLYDLENSNKSKILELVKVLILQGSFRKTFKIQKSL</sequence>
<feature type="transmembrane region" description="Helical" evidence="5">
    <location>
        <begin position="27"/>
        <end position="50"/>
    </location>
</feature>